<protein>
    <recommendedName>
        <fullName evidence="12">Peroxisomal ATPase PEX1</fullName>
    </recommendedName>
    <alternativeName>
        <fullName evidence="11">Peroxin-1</fullName>
    </alternativeName>
</protein>
<feature type="domain" description="AAA+ ATPase" evidence="15">
    <location>
        <begin position="982"/>
        <end position="1118"/>
    </location>
</feature>
<dbReference type="InterPro" id="IPR003959">
    <property type="entry name" value="ATPase_AAA_core"/>
</dbReference>
<dbReference type="PROSITE" id="PS00674">
    <property type="entry name" value="AAA"/>
    <property type="match status" value="1"/>
</dbReference>
<dbReference type="CDD" id="cd19526">
    <property type="entry name" value="RecA-like_PEX1_r2"/>
    <property type="match status" value="1"/>
</dbReference>
<evidence type="ECO:0000256" key="12">
    <source>
        <dbReference type="ARBA" id="ARBA00034532"/>
    </source>
</evidence>
<accession>A0A1S3IU59</accession>
<dbReference type="RefSeq" id="XP_013401069.1">
    <property type="nucleotide sequence ID" value="XM_013545615.1"/>
</dbReference>
<feature type="region of interest" description="Disordered" evidence="14">
    <location>
        <begin position="464"/>
        <end position="489"/>
    </location>
</feature>
<keyword evidence="6" id="KW-0547">Nucleotide-binding</keyword>
<dbReference type="Gene3D" id="2.40.40.20">
    <property type="match status" value="1"/>
</dbReference>
<dbReference type="InterPro" id="IPR015342">
    <property type="entry name" value="PEX1-N_C-lobe"/>
</dbReference>
<reference evidence="17" key="1">
    <citation type="submission" date="2025-08" db="UniProtKB">
        <authorList>
            <consortium name="RefSeq"/>
        </authorList>
    </citation>
    <scope>IDENTIFICATION</scope>
    <source>
        <tissue evidence="17">Gonads</tissue>
    </source>
</reference>
<dbReference type="GO" id="GO:0016558">
    <property type="term" value="P:protein import into peroxisome matrix"/>
    <property type="evidence" value="ECO:0007669"/>
    <property type="project" value="TreeGrafter"/>
</dbReference>
<evidence type="ECO:0000256" key="2">
    <source>
        <dbReference type="ARBA" id="ARBA00006914"/>
    </source>
</evidence>
<dbReference type="GO" id="GO:0016887">
    <property type="term" value="F:ATP hydrolysis activity"/>
    <property type="evidence" value="ECO:0007669"/>
    <property type="project" value="InterPro"/>
</dbReference>
<dbReference type="Pfam" id="PF00004">
    <property type="entry name" value="AAA"/>
    <property type="match status" value="2"/>
</dbReference>
<feature type="domain" description="AAA+ ATPase" evidence="15">
    <location>
        <begin position="699"/>
        <end position="850"/>
    </location>
</feature>
<evidence type="ECO:0000259" key="15">
    <source>
        <dbReference type="SMART" id="SM00382"/>
    </source>
</evidence>
<gene>
    <name evidence="17" type="primary">LOC106166950</name>
</gene>
<dbReference type="GO" id="GO:0005778">
    <property type="term" value="C:peroxisomal membrane"/>
    <property type="evidence" value="ECO:0007669"/>
    <property type="project" value="TreeGrafter"/>
</dbReference>
<dbReference type="PANTHER" id="PTHR23077:SF12">
    <property type="entry name" value="PEROXISOMAL ATPASE PEX1"/>
    <property type="match status" value="1"/>
</dbReference>
<dbReference type="InterPro" id="IPR003593">
    <property type="entry name" value="AAA+_ATPase"/>
</dbReference>
<dbReference type="OrthoDB" id="2187at2759"/>
<dbReference type="STRING" id="7574.A0A1S3IU59"/>
<dbReference type="InterPro" id="IPR009010">
    <property type="entry name" value="Asp_de-COase-like_dom_sf"/>
</dbReference>
<dbReference type="Gene3D" id="3.40.50.300">
    <property type="entry name" value="P-loop containing nucleotide triphosphate hydrolases"/>
    <property type="match status" value="2"/>
</dbReference>
<evidence type="ECO:0000256" key="4">
    <source>
        <dbReference type="ARBA" id="ARBA00022593"/>
    </source>
</evidence>
<keyword evidence="5" id="KW-0677">Repeat</keyword>
<evidence type="ECO:0000256" key="1">
    <source>
        <dbReference type="ARBA" id="ARBA00004370"/>
    </source>
</evidence>
<feature type="compositionally biased region" description="Low complexity" evidence="14">
    <location>
        <begin position="1224"/>
        <end position="1236"/>
    </location>
</feature>
<dbReference type="InterPro" id="IPR003960">
    <property type="entry name" value="ATPase_AAA_CS"/>
</dbReference>
<keyword evidence="4" id="KW-0962">Peroxisome biogenesis</keyword>
<keyword evidence="7" id="KW-0378">Hydrolase</keyword>
<evidence type="ECO:0000256" key="8">
    <source>
        <dbReference type="ARBA" id="ARBA00022840"/>
    </source>
</evidence>
<dbReference type="Pfam" id="PF09262">
    <property type="entry name" value="PEX-1N"/>
    <property type="match status" value="1"/>
</dbReference>
<keyword evidence="16" id="KW-1185">Reference proteome</keyword>
<dbReference type="FunFam" id="3.40.50.300:FF:001852">
    <property type="entry name" value="Peroxisomal biogenesis factor 1"/>
    <property type="match status" value="1"/>
</dbReference>
<dbReference type="KEGG" id="lak:106166950"/>
<evidence type="ECO:0000313" key="17">
    <source>
        <dbReference type="RefSeq" id="XP_013401069.1"/>
    </source>
</evidence>
<feature type="region of interest" description="Disordered" evidence="14">
    <location>
        <begin position="1207"/>
        <end position="1241"/>
    </location>
</feature>
<dbReference type="InterPro" id="IPR027417">
    <property type="entry name" value="P-loop_NTPase"/>
</dbReference>
<dbReference type="GeneID" id="106166950"/>
<dbReference type="InParanoid" id="A0A1S3IU59"/>
<dbReference type="Pfam" id="PF17862">
    <property type="entry name" value="AAA_lid_3"/>
    <property type="match status" value="1"/>
</dbReference>
<dbReference type="SUPFAM" id="SSF50692">
    <property type="entry name" value="ADC-like"/>
    <property type="match status" value="1"/>
</dbReference>
<evidence type="ECO:0000256" key="14">
    <source>
        <dbReference type="SAM" id="MobiDB-lite"/>
    </source>
</evidence>
<feature type="compositionally biased region" description="Basic and acidic residues" evidence="14">
    <location>
        <begin position="193"/>
        <end position="216"/>
    </location>
</feature>
<evidence type="ECO:0000256" key="11">
    <source>
        <dbReference type="ARBA" id="ARBA00032509"/>
    </source>
</evidence>
<dbReference type="Gene3D" id="1.10.8.60">
    <property type="match status" value="2"/>
</dbReference>
<keyword evidence="9" id="KW-0653">Protein transport</keyword>
<dbReference type="Proteomes" id="UP000085678">
    <property type="component" value="Unplaced"/>
</dbReference>
<evidence type="ECO:0000256" key="5">
    <source>
        <dbReference type="ARBA" id="ARBA00022737"/>
    </source>
</evidence>
<name>A0A1S3IU59_LINAN</name>
<keyword evidence="10" id="KW-0472">Membrane</keyword>
<dbReference type="SMART" id="SM00382">
    <property type="entry name" value="AAA"/>
    <property type="match status" value="2"/>
</dbReference>
<evidence type="ECO:0000256" key="6">
    <source>
        <dbReference type="ARBA" id="ARBA00022741"/>
    </source>
</evidence>
<dbReference type="InterPro" id="IPR029067">
    <property type="entry name" value="CDC48_domain_2-like_sf"/>
</dbReference>
<dbReference type="Gene3D" id="3.10.330.10">
    <property type="match status" value="1"/>
</dbReference>
<comment type="catalytic activity">
    <reaction evidence="13">
        <text>ATP + H2O = ADP + phosphate + H(+)</text>
        <dbReference type="Rhea" id="RHEA:13065"/>
        <dbReference type="ChEBI" id="CHEBI:15377"/>
        <dbReference type="ChEBI" id="CHEBI:15378"/>
        <dbReference type="ChEBI" id="CHEBI:30616"/>
        <dbReference type="ChEBI" id="CHEBI:43474"/>
        <dbReference type="ChEBI" id="CHEBI:456216"/>
    </reaction>
    <physiologicalReaction direction="left-to-right" evidence="13">
        <dbReference type="Rhea" id="RHEA:13066"/>
    </physiologicalReaction>
</comment>
<evidence type="ECO:0000256" key="7">
    <source>
        <dbReference type="ARBA" id="ARBA00022801"/>
    </source>
</evidence>
<dbReference type="FunFam" id="1.10.8.60:FF:000105">
    <property type="entry name" value="PeRoXisome assembly factor"/>
    <property type="match status" value="1"/>
</dbReference>
<dbReference type="InterPro" id="IPR050168">
    <property type="entry name" value="AAA_ATPase_domain"/>
</dbReference>
<keyword evidence="8" id="KW-0067">ATP-binding</keyword>
<sequence>MQDPAGQCWAAVIRGGRNKNCFVSLPPASWTSQNTFEDGKLQVFQLQSQSGRIAYVSWSGGLTTGTPGSQDTIELNGLYADKLGFKVGEEVLVKAVPSVASCTRIFVEPLSVDDWEILELHSSFLESHLLNQLRVVWPQQVMPLWVEGAVCIFVTVASMEPNVPCALLEQHTEVVIAPKVRESGSRSSTFKPKAKEDDKLNKGENQKASANEEHSKVTKMMNGDIVDDVKTHSEEHKRSDELSESKSAQASNIRGIYDFFKFIIKGPQAPFGLEMSSDLHHGTRSEILDMDVNMVLRVQPMKCLDTLELMSENGSHDLSGQSSETTFLLQPTTVYISANTLLQHGYVDIDAMCPSFLAKLTKLPSPKEKREIAKRAAAKTKTDKNLKDKSKGKPGHHDNSVKVEEGQSIVVRVVVVNAQYGVPSRAKTPAENEIAMKGNIHTKEKVTFGEEADNIFEGDEKLGSGGEFHSGGRVHSGTGIPGGGRVHSGAGVEVSRTKVLETVSDGHILLPEFLRRQGGLGGLARVHLEGIHSHSSTFTQLSLHPLTPVTKKYTKEMYRTALRVWLRQAATENFPFIITQGTLFSLPLGGEHSQEFLLTLQGVEESPDSTETYAQLEESSLDAVRVRVTEQVRDSKKPREVAALPASSVAEVDCPVPAVEVEDLGGIKSLSQQAIEFLECSIAQRPLPKQLLDGSSSIANGCLLVCGNKGCGKSSFTRGLCAKLSQPPNLAYVEIVDCKSLKGKRIEVIQTILRQVFNEAAWRQPAVILLDDLDHVTSSPRSPEMELTGEAMYNAEVAEAMKDILMSEVAERSKVVVIATSASRLSLNQILVPSRGAHIFQEVLQIKPPQQAQRKEILTSILYSKAVVDPRTVAEVNLVTIASKMEGFQARDLVKVVEKAIHAHLLTHTVSASSELVLTDEDFEAALDGFTPASLRDVPLHTPGELGWGDVGGLQEVRNTLLETLQWPSKYPVLFSHCPLRLRSGLLLYGAPGTGKTLLAGVVAKECGLNFISIKGPELLSKYIGASEQAVRDTFTRAQSAKPCILFFDEFDALAPRRGHDSTGVTDRVVNQLLTQLDGVEGLDGVYVLAATSRPDLIDPALLRPGRLDKSLHCGLPTQAERLDILRVLTKQVNMAEDVDLEVIAQKCHHFTGADFKALLYNAQLEAIHDRVKIPATERPDTLKDMVTSALDNGNDLNTEFRSPYDLDPNSQNGLDLMPHEDSNSVASYSSVSDTSTTDRKQTAVIIEKEQPNKIKTKKGRGAKTKMDGIDLERGRTEVEYDEDVTYIPSIEQGPVKLREETKDRLTSEVSRIKSKITQKNLDGHQDLTSKLTTAVMISQSHLFKSAAAMKPSVSAAEREKYRKIYEQFVLSKGGGFSNKEEMAQKKRLTLA</sequence>
<proteinExistence type="inferred from homology"/>
<evidence type="ECO:0000256" key="10">
    <source>
        <dbReference type="ARBA" id="ARBA00023136"/>
    </source>
</evidence>
<evidence type="ECO:0000313" key="16">
    <source>
        <dbReference type="Proteomes" id="UP000085678"/>
    </source>
</evidence>
<dbReference type="SUPFAM" id="SSF52540">
    <property type="entry name" value="P-loop containing nucleoside triphosphate hydrolases"/>
    <property type="match status" value="2"/>
</dbReference>
<dbReference type="PANTHER" id="PTHR23077">
    <property type="entry name" value="AAA-FAMILY ATPASE"/>
    <property type="match status" value="1"/>
</dbReference>
<dbReference type="GO" id="GO:0005524">
    <property type="term" value="F:ATP binding"/>
    <property type="evidence" value="ECO:0007669"/>
    <property type="project" value="UniProtKB-KW"/>
</dbReference>
<dbReference type="InterPro" id="IPR041569">
    <property type="entry name" value="AAA_lid_3"/>
</dbReference>
<comment type="similarity">
    <text evidence="2">Belongs to the AAA ATPase family.</text>
</comment>
<keyword evidence="3" id="KW-0813">Transport</keyword>
<evidence type="ECO:0000256" key="13">
    <source>
        <dbReference type="ARBA" id="ARBA00048778"/>
    </source>
</evidence>
<feature type="region of interest" description="Disordered" evidence="14">
    <location>
        <begin position="184"/>
        <end position="222"/>
    </location>
</feature>
<feature type="region of interest" description="Disordered" evidence="14">
    <location>
        <begin position="367"/>
        <end position="403"/>
    </location>
</feature>
<dbReference type="GO" id="GO:0005829">
    <property type="term" value="C:cytosol"/>
    <property type="evidence" value="ECO:0007669"/>
    <property type="project" value="TreeGrafter"/>
</dbReference>
<dbReference type="SUPFAM" id="SSF54585">
    <property type="entry name" value="Cdc48 domain 2-like"/>
    <property type="match status" value="1"/>
</dbReference>
<organism evidence="16 17">
    <name type="scientific">Lingula anatina</name>
    <name type="common">Brachiopod</name>
    <name type="synonym">Lingula unguis</name>
    <dbReference type="NCBI Taxonomy" id="7574"/>
    <lineage>
        <taxon>Eukaryota</taxon>
        <taxon>Metazoa</taxon>
        <taxon>Spiralia</taxon>
        <taxon>Lophotrochozoa</taxon>
        <taxon>Brachiopoda</taxon>
        <taxon>Linguliformea</taxon>
        <taxon>Lingulata</taxon>
        <taxon>Lingulida</taxon>
        <taxon>Linguloidea</taxon>
        <taxon>Lingulidae</taxon>
        <taxon>Lingula</taxon>
    </lineage>
</organism>
<evidence type="ECO:0000256" key="9">
    <source>
        <dbReference type="ARBA" id="ARBA00022927"/>
    </source>
</evidence>
<evidence type="ECO:0000256" key="3">
    <source>
        <dbReference type="ARBA" id="ARBA00022448"/>
    </source>
</evidence>
<comment type="subcellular location">
    <subcellularLocation>
        <location evidence="1">Membrane</location>
    </subcellularLocation>
</comment>
<dbReference type="FunCoup" id="A0A1S3IU59">
    <property type="interactions" value="2491"/>
</dbReference>